<dbReference type="EMBL" id="BARW01003829">
    <property type="protein sequence ID" value="GAI71183.1"/>
    <property type="molecule type" value="Genomic_DNA"/>
</dbReference>
<evidence type="ECO:0000256" key="1">
    <source>
        <dbReference type="SAM" id="Phobius"/>
    </source>
</evidence>
<sequence length="139" mass="16033">MFFDTKSLPDTAILVSAEILLWVVYAWAWGYNFLEWIYITQGVQHDPIITSDYGDQLPLTTVFGKRHIDTMTEGQYNSIPFNAVGLSQIQKWDLTKLCLRGRADVEDLPPPVGEYEIAFHSYQKGLPYRPMLHITYYPA</sequence>
<keyword evidence="1" id="KW-0472">Membrane</keyword>
<keyword evidence="1" id="KW-0812">Transmembrane</keyword>
<dbReference type="AlphaFoldDB" id="X1QSE7"/>
<accession>X1QSE7</accession>
<name>X1QSE7_9ZZZZ</name>
<comment type="caution">
    <text evidence="2">The sequence shown here is derived from an EMBL/GenBank/DDBJ whole genome shotgun (WGS) entry which is preliminary data.</text>
</comment>
<gene>
    <name evidence="2" type="ORF">S12H4_09439</name>
</gene>
<keyword evidence="1" id="KW-1133">Transmembrane helix</keyword>
<feature type="transmembrane region" description="Helical" evidence="1">
    <location>
        <begin position="12"/>
        <end position="34"/>
    </location>
</feature>
<proteinExistence type="predicted"/>
<organism evidence="2">
    <name type="scientific">marine sediment metagenome</name>
    <dbReference type="NCBI Taxonomy" id="412755"/>
    <lineage>
        <taxon>unclassified sequences</taxon>
        <taxon>metagenomes</taxon>
        <taxon>ecological metagenomes</taxon>
    </lineage>
</organism>
<protein>
    <submittedName>
        <fullName evidence="2">Uncharacterized protein</fullName>
    </submittedName>
</protein>
<reference evidence="2" key="1">
    <citation type="journal article" date="2014" name="Front. Microbiol.">
        <title>High frequency of phylogenetically diverse reductive dehalogenase-homologous genes in deep subseafloor sedimentary metagenomes.</title>
        <authorList>
            <person name="Kawai M."/>
            <person name="Futagami T."/>
            <person name="Toyoda A."/>
            <person name="Takaki Y."/>
            <person name="Nishi S."/>
            <person name="Hori S."/>
            <person name="Arai W."/>
            <person name="Tsubouchi T."/>
            <person name="Morono Y."/>
            <person name="Uchiyama I."/>
            <person name="Ito T."/>
            <person name="Fujiyama A."/>
            <person name="Inagaki F."/>
            <person name="Takami H."/>
        </authorList>
    </citation>
    <scope>NUCLEOTIDE SEQUENCE</scope>
    <source>
        <strain evidence="2">Expedition CK06-06</strain>
    </source>
</reference>
<evidence type="ECO:0000313" key="2">
    <source>
        <dbReference type="EMBL" id="GAI71183.1"/>
    </source>
</evidence>